<dbReference type="OrthoDB" id="425379at2759"/>
<protein>
    <submittedName>
        <fullName evidence="1">Uncharacterized protein</fullName>
    </submittedName>
</protein>
<dbReference type="EMBL" id="BGZK01000528">
    <property type="protein sequence ID" value="GBP48667.1"/>
    <property type="molecule type" value="Genomic_DNA"/>
</dbReference>
<comment type="caution">
    <text evidence="1">The sequence shown here is derived from an EMBL/GenBank/DDBJ whole genome shotgun (WGS) entry which is preliminary data.</text>
</comment>
<evidence type="ECO:0000313" key="2">
    <source>
        <dbReference type="Proteomes" id="UP000299102"/>
    </source>
</evidence>
<gene>
    <name evidence="1" type="ORF">EVAR_103032_1</name>
</gene>
<proteinExistence type="predicted"/>
<keyword evidence="2" id="KW-1185">Reference proteome</keyword>
<dbReference type="Proteomes" id="UP000299102">
    <property type="component" value="Unassembled WGS sequence"/>
</dbReference>
<name>A0A4C1WEV7_EUMVA</name>
<organism evidence="1 2">
    <name type="scientific">Eumeta variegata</name>
    <name type="common">Bagworm moth</name>
    <name type="synonym">Eumeta japonica</name>
    <dbReference type="NCBI Taxonomy" id="151549"/>
    <lineage>
        <taxon>Eukaryota</taxon>
        <taxon>Metazoa</taxon>
        <taxon>Ecdysozoa</taxon>
        <taxon>Arthropoda</taxon>
        <taxon>Hexapoda</taxon>
        <taxon>Insecta</taxon>
        <taxon>Pterygota</taxon>
        <taxon>Neoptera</taxon>
        <taxon>Endopterygota</taxon>
        <taxon>Lepidoptera</taxon>
        <taxon>Glossata</taxon>
        <taxon>Ditrysia</taxon>
        <taxon>Tineoidea</taxon>
        <taxon>Psychidae</taxon>
        <taxon>Oiketicinae</taxon>
        <taxon>Eumeta</taxon>
    </lineage>
</organism>
<sequence length="122" mass="14301">MTSRRDSTYPVCCFAFSKPENLNIFSKSSLDMYPNLIHVALDRLEMYLQFQVITLQLSEGQTLSEKLKDKPCHCQKAGKDPRLASSQRPITLLSHIAKLFERITLRRLHRHLTPKREQFELR</sequence>
<evidence type="ECO:0000313" key="1">
    <source>
        <dbReference type="EMBL" id="GBP48667.1"/>
    </source>
</evidence>
<dbReference type="AlphaFoldDB" id="A0A4C1WEV7"/>
<accession>A0A4C1WEV7</accession>
<reference evidence="1 2" key="1">
    <citation type="journal article" date="2019" name="Commun. Biol.">
        <title>The bagworm genome reveals a unique fibroin gene that provides high tensile strength.</title>
        <authorList>
            <person name="Kono N."/>
            <person name="Nakamura H."/>
            <person name="Ohtoshi R."/>
            <person name="Tomita M."/>
            <person name="Numata K."/>
            <person name="Arakawa K."/>
        </authorList>
    </citation>
    <scope>NUCLEOTIDE SEQUENCE [LARGE SCALE GENOMIC DNA]</scope>
</reference>